<evidence type="ECO:0000313" key="25">
    <source>
        <dbReference type="EMBL" id="ALC42220.1"/>
    </source>
</evidence>
<dbReference type="InterPro" id="IPR036179">
    <property type="entry name" value="Ig-like_dom_sf"/>
</dbReference>
<dbReference type="InterPro" id="IPR026122">
    <property type="entry name" value="MOV-10/SDE3_DEXXQ/H-box"/>
</dbReference>
<keyword evidence="3" id="KW-1003">Cell membrane</keyword>
<dbReference type="GO" id="GO:0003723">
    <property type="term" value="F:RNA binding"/>
    <property type="evidence" value="ECO:0007669"/>
    <property type="project" value="InterPro"/>
</dbReference>
<dbReference type="GO" id="GO:0030154">
    <property type="term" value="P:cell differentiation"/>
    <property type="evidence" value="ECO:0007669"/>
    <property type="project" value="UniProtKB-ARBA"/>
</dbReference>
<evidence type="ECO:0000256" key="1">
    <source>
        <dbReference type="ARBA" id="ARBA00004251"/>
    </source>
</evidence>
<protein>
    <recommendedName>
        <fullName evidence="19">Tyrosine-protein kinase-like otk</fullName>
    </recommendedName>
    <alternativeName>
        <fullName evidence="20">Tyrosine-protein kinase-like 7 homolog</fullName>
    </alternativeName>
</protein>
<evidence type="ECO:0000256" key="11">
    <source>
        <dbReference type="ARBA" id="ARBA00023136"/>
    </source>
</evidence>
<evidence type="ECO:0000259" key="24">
    <source>
        <dbReference type="PROSITE" id="PS50835"/>
    </source>
</evidence>
<dbReference type="PRINTS" id="PR00109">
    <property type="entry name" value="TYRKINASE"/>
</dbReference>
<keyword evidence="8" id="KW-0130">Cell adhesion</keyword>
<dbReference type="InterPro" id="IPR013783">
    <property type="entry name" value="Ig-like_fold"/>
</dbReference>
<dbReference type="OrthoDB" id="6513042at2759"/>
<comment type="subunit">
    <text evidence="18">Interacts with plexA; component of a receptor complex that mediates the repulsive signaling in response to Semaphorin ligands.</text>
</comment>
<dbReference type="InterPro" id="IPR001245">
    <property type="entry name" value="Ser-Thr/Tyr_kinase_cat_dom"/>
</dbReference>
<evidence type="ECO:0000256" key="4">
    <source>
        <dbReference type="ARBA" id="ARBA00022553"/>
    </source>
</evidence>
<dbReference type="PANTHER" id="PTHR10887:SF419">
    <property type="entry name" value="RNA HELICASE MOV10L1"/>
    <property type="match status" value="1"/>
</dbReference>
<evidence type="ECO:0000256" key="8">
    <source>
        <dbReference type="ARBA" id="ARBA00022889"/>
    </source>
</evidence>
<dbReference type="PROSITE" id="PS50835">
    <property type="entry name" value="IG_LIKE"/>
    <property type="match status" value="4"/>
</dbReference>
<keyword evidence="26" id="KW-1185">Reference proteome</keyword>
<keyword evidence="4" id="KW-0597">Phosphoprotein</keyword>
<dbReference type="Pfam" id="PF13087">
    <property type="entry name" value="AAA_12"/>
    <property type="match status" value="1"/>
</dbReference>
<name>A0A0M4EWL4_DROBS</name>
<keyword evidence="12" id="KW-1015">Disulfide bond</keyword>
<dbReference type="CDD" id="cd18038">
    <property type="entry name" value="DEXXQc_Helz-like"/>
    <property type="match status" value="1"/>
</dbReference>
<dbReference type="InterPro" id="IPR041679">
    <property type="entry name" value="DNA2/NAM7-like_C"/>
</dbReference>
<dbReference type="InterPro" id="IPR020635">
    <property type="entry name" value="Tyr_kinase_cat_dom"/>
</dbReference>
<dbReference type="InterPro" id="IPR027417">
    <property type="entry name" value="P-loop_NTPase"/>
</dbReference>
<keyword evidence="9" id="KW-0524">Neurogenesis</keyword>
<dbReference type="InterPro" id="IPR000719">
    <property type="entry name" value="Prot_kinase_dom"/>
</dbReference>
<feature type="region of interest" description="Disordered" evidence="21">
    <location>
        <begin position="1228"/>
        <end position="1279"/>
    </location>
</feature>
<evidence type="ECO:0000259" key="23">
    <source>
        <dbReference type="PROSITE" id="PS50011"/>
    </source>
</evidence>
<keyword evidence="16" id="KW-0393">Immunoglobulin domain</keyword>
<feature type="domain" description="Protein kinase" evidence="23">
    <location>
        <begin position="1296"/>
        <end position="1628"/>
    </location>
</feature>
<keyword evidence="11 22" id="KW-0472">Membrane</keyword>
<dbReference type="Gene3D" id="2.60.40.10">
    <property type="entry name" value="Immunoglobulins"/>
    <property type="match status" value="4"/>
</dbReference>
<dbReference type="Pfam" id="PF07714">
    <property type="entry name" value="PK_Tyr_Ser-Thr"/>
    <property type="match status" value="1"/>
</dbReference>
<evidence type="ECO:0000256" key="15">
    <source>
        <dbReference type="ARBA" id="ARBA00023180"/>
    </source>
</evidence>
<dbReference type="PROSITE" id="PS00109">
    <property type="entry name" value="PROTEIN_KINASE_TYR"/>
    <property type="match status" value="1"/>
</dbReference>
<evidence type="ECO:0000256" key="14">
    <source>
        <dbReference type="ARBA" id="ARBA00023170"/>
    </source>
</evidence>
<feature type="compositionally biased region" description="Low complexity" evidence="21">
    <location>
        <begin position="1337"/>
        <end position="1352"/>
    </location>
</feature>
<dbReference type="OMA" id="ILLTCWS"/>
<comment type="function">
    <text evidence="17">Acts as a calcium-dependent, homophilic cell adhesion molecule that regulates neural recognition during the development of the nervous system. Component of the repulsive Plexin signaling response to regulate motor axon guidance at the embryonic stage. Also component of a receptor complex that is required in the adult visual system to innervate the lamina layer; specific targeting of R1-R6 axons.</text>
</comment>
<dbReference type="InterPro" id="IPR013098">
    <property type="entry name" value="Ig_I-set"/>
</dbReference>
<dbReference type="Pfam" id="PF13927">
    <property type="entry name" value="Ig_3"/>
    <property type="match status" value="1"/>
</dbReference>
<keyword evidence="7" id="KW-0677">Repeat</keyword>
<dbReference type="InterPro" id="IPR047187">
    <property type="entry name" value="SF1_C_Upf1"/>
</dbReference>
<dbReference type="PROSITE" id="PS50011">
    <property type="entry name" value="PROTEIN_KINASE_DOM"/>
    <property type="match status" value="1"/>
</dbReference>
<dbReference type="GO" id="GO:0004713">
    <property type="term" value="F:protein tyrosine kinase activity"/>
    <property type="evidence" value="ECO:0007669"/>
    <property type="project" value="InterPro"/>
</dbReference>
<dbReference type="CDD" id="cd18808">
    <property type="entry name" value="SF1_C_Upf1"/>
    <property type="match status" value="1"/>
</dbReference>
<dbReference type="SMART" id="SM00408">
    <property type="entry name" value="IGc2"/>
    <property type="match status" value="4"/>
</dbReference>
<dbReference type="SMART" id="SM00409">
    <property type="entry name" value="IG"/>
    <property type="match status" value="4"/>
</dbReference>
<evidence type="ECO:0000256" key="16">
    <source>
        <dbReference type="ARBA" id="ARBA00023319"/>
    </source>
</evidence>
<dbReference type="FunFam" id="1.10.510.10:FF:000954">
    <property type="entry name" value="Tyrosine-protein kinase-like otk"/>
    <property type="match status" value="1"/>
</dbReference>
<dbReference type="FunFam" id="2.60.40.10:FF:002027">
    <property type="entry name" value="Tyrosine-protein kinase-like otk"/>
    <property type="match status" value="1"/>
</dbReference>
<feature type="domain" description="Ig-like" evidence="24">
    <location>
        <begin position="1073"/>
        <end position="1163"/>
    </location>
</feature>
<feature type="transmembrane region" description="Helical" evidence="22">
    <location>
        <begin position="1186"/>
        <end position="1208"/>
    </location>
</feature>
<evidence type="ECO:0000256" key="6">
    <source>
        <dbReference type="ARBA" id="ARBA00022729"/>
    </source>
</evidence>
<dbReference type="GO" id="GO:0035194">
    <property type="term" value="P:regulatory ncRNA-mediated post-transcriptional gene silencing"/>
    <property type="evidence" value="ECO:0007669"/>
    <property type="project" value="TreeGrafter"/>
</dbReference>
<dbReference type="SUPFAM" id="SSF48726">
    <property type="entry name" value="Immunoglobulin"/>
    <property type="match status" value="4"/>
</dbReference>
<dbReference type="InterPro" id="IPR003598">
    <property type="entry name" value="Ig_sub2"/>
</dbReference>
<dbReference type="GO" id="GO:0007155">
    <property type="term" value="P:cell adhesion"/>
    <property type="evidence" value="ECO:0007669"/>
    <property type="project" value="UniProtKB-KW"/>
</dbReference>
<evidence type="ECO:0000256" key="3">
    <source>
        <dbReference type="ARBA" id="ARBA00022475"/>
    </source>
</evidence>
<dbReference type="SMART" id="SM00219">
    <property type="entry name" value="TyrKc"/>
    <property type="match status" value="1"/>
</dbReference>
<evidence type="ECO:0000313" key="26">
    <source>
        <dbReference type="Proteomes" id="UP000494163"/>
    </source>
</evidence>
<gene>
    <name evidence="25" type="ORF">Dbus_chr2Rg1799</name>
</gene>
<proteinExistence type="inferred from homology"/>
<evidence type="ECO:0000256" key="5">
    <source>
        <dbReference type="ARBA" id="ARBA00022692"/>
    </source>
</evidence>
<comment type="similarity">
    <text evidence="2">Belongs to the protein kinase superfamily. TKL Ser/Thr protein kinase family. ROCO subfamily.</text>
</comment>
<dbReference type="SUPFAM" id="SSF56112">
    <property type="entry name" value="Protein kinase-like (PK-like)"/>
    <property type="match status" value="1"/>
</dbReference>
<dbReference type="GO" id="GO:0032574">
    <property type="term" value="F:5'-3' RNA helicase activity"/>
    <property type="evidence" value="ECO:0007669"/>
    <property type="project" value="InterPro"/>
</dbReference>
<evidence type="ECO:0000256" key="2">
    <source>
        <dbReference type="ARBA" id="ARBA00008171"/>
    </source>
</evidence>
<dbReference type="GO" id="GO:0019199">
    <property type="term" value="F:transmembrane receptor protein kinase activity"/>
    <property type="evidence" value="ECO:0007669"/>
    <property type="project" value="UniProtKB-ARBA"/>
</dbReference>
<dbReference type="InterPro" id="IPR003599">
    <property type="entry name" value="Ig_sub"/>
</dbReference>
<evidence type="ECO:0000256" key="12">
    <source>
        <dbReference type="ARBA" id="ARBA00023157"/>
    </source>
</evidence>
<evidence type="ECO:0000256" key="13">
    <source>
        <dbReference type="ARBA" id="ARBA00023158"/>
    </source>
</evidence>
<dbReference type="GO" id="GO:0007399">
    <property type="term" value="P:nervous system development"/>
    <property type="evidence" value="ECO:0007669"/>
    <property type="project" value="UniProtKB-KW"/>
</dbReference>
<dbReference type="GO" id="GO:0009653">
    <property type="term" value="P:anatomical structure morphogenesis"/>
    <property type="evidence" value="ECO:0007669"/>
    <property type="project" value="UniProtKB-ARBA"/>
</dbReference>
<keyword evidence="6" id="KW-0732">Signal</keyword>
<dbReference type="GO" id="GO:0005886">
    <property type="term" value="C:plasma membrane"/>
    <property type="evidence" value="ECO:0007669"/>
    <property type="project" value="UniProtKB-SubCell"/>
</dbReference>
<keyword evidence="15" id="KW-0325">Glycoprotein</keyword>
<reference evidence="25 26" key="1">
    <citation type="submission" date="2015-08" db="EMBL/GenBank/DDBJ databases">
        <title>Ancestral chromatin configuration constrains chromatin evolution on differentiating sex chromosomes in Drosophila.</title>
        <authorList>
            <person name="Zhou Q."/>
            <person name="Bachtrog D."/>
        </authorList>
    </citation>
    <scope>NUCLEOTIDE SEQUENCE [LARGE SCALE GENOMIC DNA]</scope>
    <source>
        <tissue evidence="25">Whole larvae</tissue>
    </source>
</reference>
<evidence type="ECO:0000256" key="18">
    <source>
        <dbReference type="ARBA" id="ARBA00034516"/>
    </source>
</evidence>
<dbReference type="Gene3D" id="3.30.200.20">
    <property type="entry name" value="Phosphorylase Kinase, domain 1"/>
    <property type="match status" value="1"/>
</dbReference>
<dbReference type="CDD" id="cd00096">
    <property type="entry name" value="Ig"/>
    <property type="match status" value="2"/>
</dbReference>
<comment type="subcellular location">
    <subcellularLocation>
        <location evidence="1">Cell membrane</location>
        <topology evidence="1">Single-pass type I membrane protein</topology>
    </subcellularLocation>
</comment>
<feature type="domain" description="Ig-like" evidence="24">
    <location>
        <begin position="857"/>
        <end position="972"/>
    </location>
</feature>
<dbReference type="InterPro" id="IPR008266">
    <property type="entry name" value="Tyr_kinase_AS"/>
</dbReference>
<feature type="region of interest" description="Disordered" evidence="21">
    <location>
        <begin position="1322"/>
        <end position="1374"/>
    </location>
</feature>
<evidence type="ECO:0000256" key="7">
    <source>
        <dbReference type="ARBA" id="ARBA00022737"/>
    </source>
</evidence>
<evidence type="ECO:0000256" key="9">
    <source>
        <dbReference type="ARBA" id="ARBA00022902"/>
    </source>
</evidence>
<evidence type="ECO:0000256" key="17">
    <source>
        <dbReference type="ARBA" id="ARBA00034468"/>
    </source>
</evidence>
<organism evidence="25 26">
    <name type="scientific">Drosophila busckii</name>
    <name type="common">Fruit fly</name>
    <dbReference type="NCBI Taxonomy" id="30019"/>
    <lineage>
        <taxon>Eukaryota</taxon>
        <taxon>Metazoa</taxon>
        <taxon>Ecdysozoa</taxon>
        <taxon>Arthropoda</taxon>
        <taxon>Hexapoda</taxon>
        <taxon>Insecta</taxon>
        <taxon>Pterygota</taxon>
        <taxon>Neoptera</taxon>
        <taxon>Endopterygota</taxon>
        <taxon>Diptera</taxon>
        <taxon>Brachycera</taxon>
        <taxon>Muscomorpha</taxon>
        <taxon>Ephydroidea</taxon>
        <taxon>Drosophilidae</taxon>
        <taxon>Drosophila</taxon>
    </lineage>
</organism>
<dbReference type="Proteomes" id="UP000494163">
    <property type="component" value="Chromosome 2R"/>
</dbReference>
<feature type="domain" description="Ig-like" evidence="24">
    <location>
        <begin position="975"/>
        <end position="1068"/>
    </location>
</feature>
<keyword evidence="10 22" id="KW-1133">Transmembrane helix</keyword>
<dbReference type="FunFam" id="2.60.40.10:FF:001805">
    <property type="entry name" value="Tyrosine-protein kinase-like otk"/>
    <property type="match status" value="1"/>
</dbReference>
<dbReference type="InterPro" id="IPR007110">
    <property type="entry name" value="Ig-like_dom"/>
</dbReference>
<keyword evidence="5 22" id="KW-0812">Transmembrane</keyword>
<dbReference type="STRING" id="30019.A0A0M4EWL4"/>
<accession>A0A0M4EWL4</accession>
<keyword evidence="13" id="KW-0943">RNA-mediated gene silencing</keyword>
<dbReference type="Pfam" id="PF13086">
    <property type="entry name" value="AAA_11"/>
    <property type="match status" value="1"/>
</dbReference>
<dbReference type="InterPro" id="IPR045055">
    <property type="entry name" value="DNA2/NAM7-like"/>
</dbReference>
<dbReference type="GO" id="GO:0043186">
    <property type="term" value="C:P granule"/>
    <property type="evidence" value="ECO:0007669"/>
    <property type="project" value="TreeGrafter"/>
</dbReference>
<dbReference type="Pfam" id="PF07679">
    <property type="entry name" value="I-set"/>
    <property type="match status" value="2"/>
</dbReference>
<dbReference type="FunFam" id="3.30.200.20:FF:001776">
    <property type="entry name" value="Tyrosine-protein kinase-like otk"/>
    <property type="match status" value="1"/>
</dbReference>
<dbReference type="PANTHER" id="PTHR10887">
    <property type="entry name" value="DNA2/NAM7 HELICASE FAMILY"/>
    <property type="match status" value="1"/>
</dbReference>
<dbReference type="SUPFAM" id="SSF52540">
    <property type="entry name" value="P-loop containing nucleoside triphosphate hydrolases"/>
    <property type="match status" value="1"/>
</dbReference>
<feature type="domain" description="Ig-like" evidence="24">
    <location>
        <begin position="737"/>
        <end position="800"/>
    </location>
</feature>
<dbReference type="FunFam" id="2.60.40.10:FF:002127">
    <property type="entry name" value="tyrosine-protein kinase-like otk"/>
    <property type="match status" value="1"/>
</dbReference>
<dbReference type="GO" id="GO:0005829">
    <property type="term" value="C:cytosol"/>
    <property type="evidence" value="ECO:0007669"/>
    <property type="project" value="TreeGrafter"/>
</dbReference>
<keyword evidence="14" id="KW-0675">Receptor</keyword>
<dbReference type="InterPro" id="IPR041677">
    <property type="entry name" value="DNA2/NAM7_AAA_11"/>
</dbReference>
<evidence type="ECO:0000256" key="10">
    <source>
        <dbReference type="ARBA" id="ARBA00022989"/>
    </source>
</evidence>
<evidence type="ECO:0000256" key="21">
    <source>
        <dbReference type="SAM" id="MobiDB-lite"/>
    </source>
</evidence>
<evidence type="ECO:0000256" key="19">
    <source>
        <dbReference type="ARBA" id="ARBA00034533"/>
    </source>
</evidence>
<evidence type="ECO:0000256" key="20">
    <source>
        <dbReference type="ARBA" id="ARBA00034559"/>
    </source>
</evidence>
<dbReference type="Gene3D" id="1.10.510.10">
    <property type="entry name" value="Transferase(Phosphotransferase) domain 1"/>
    <property type="match status" value="1"/>
</dbReference>
<dbReference type="Gene3D" id="3.40.50.300">
    <property type="entry name" value="P-loop containing nucleotide triphosphate hydrolases"/>
    <property type="match status" value="2"/>
</dbReference>
<evidence type="ECO:0000256" key="22">
    <source>
        <dbReference type="SAM" id="Phobius"/>
    </source>
</evidence>
<dbReference type="InterPro" id="IPR011009">
    <property type="entry name" value="Kinase-like_dom_sf"/>
</dbReference>
<sequence>MATADIEDIKEMDTYGQLMQFMLTIKDISAKLSNGQFKQLSEAMLKSSSACYKDILEYSIKLDKPKVNASKVLTPDLDELVVVARRIPKDRLARIRAQFSFPYLEMITDNVHFIASIKSVTNTHLNFYFKKGAITAEEKYFNFFEFLKMNFNKKFDIIFRSSRIPTRLMYKALNSLKGSPETLDYLFPTKKSEPAHQIYRIKLDTSSLYNSSIATNDEQLQAVHQILNGLSPHEPYIIFGPPGTGKTTTVVEAIFQLYFQGDNRILVTAGSNSACDTIALRICEIFSNHEKLLEMREQFNMEWANYFKDPIKETIKVEYKRNVGKDISDKQLEDLMSREEIKLKLKQKLTEKWVEKLKTLRLLALSFNRSSVDPKLKEHFVCKTSADLGSFKLIVATLCTVGRMVVSGCGHFSHVFIDEAAASSEPEALMGIMGTRGDAGHIILSGDHKQLGAVIKSERAAALGLEQSLMERLMLCEAYAVDEKGNYDHALQARLRRNYRSHPAIVGIYNKLYYNNELIALAPLGQVSQAANWKVLPNREYPVLFHAVQGETRREKNSTSSFNELEASLVCSYVMHLMRNGLGGGVMVKQEDIGVVTPYVAQCRLLCRSLSERGQRQVEVGSVEKYQGREKLIIIASLVSSFTSARFITNPKRMNVFLSRAKSLLIMIGNPLTLSQNADFKFIIEQCKLKQNFLSKESDAEGIENDIFNENIDDDTMEVLDTANVQLLSSNRNELLLKCHVEGASGDEPLQIEWYRDSSKLSSWQNVQLQQHRLLVRQPSTLDDGLYRCIASNAAARVMSKQGYVYQHELNQMTAAKCVPRLLKKKNQKLPENWSKQIFLCRGKRGGNTAEAAAAPPAGLRIVQGPSAKLVIKEGDAAALSCLYELPLELQNQRVQLRWRKDGKVLRHVELAAAPLHSASSFTDNAKEALLREDARLLLHKQNGTLSFNNIIASDAGQYMCQLQLEGHAAVNSPPGMLEVIEQLKFMPQPTSKNLELGALGKLHCKAQGTPTPQVQWLRDAENATLPEHVDDINGTLIFRNVSAEHRGNYTCQARNSQGQISATVAINVVVTPKFSVAPTGPIESSEQGVAVIHCQAIGDPKPTIQWDKDLQYLSENNTDRQRFRFLENGTLEIRNVLAEDEGRYGCTIGNSAGLKREEVRLVVRTTGDNLLGEEQAGDGFLVTRAVLITMTVALAYIVLVVGLMLWCRYRRQARKARLNELSAKEAGGDATEIGGKSNEQEPCLAKQTRSNGHAHKRAANGDAQKSDDTACSQQSRASKKSAHIYEQLALPRSALSELLQIGRGEFGDVFVGKLKAALISPTQGSDKQTDAEQQHSNSENGSSGSTTLSTLNEKRRSKTSMDDIEEIKEESSSPQISSAEQLVLVKALNKVKDEQACQEFRRQLDLLRGISHKGVVRLFGLCRDKDPHYMVLEYTDWGDLKQFLLATAGKMNTATATSSPPPLTTSQLLAVAYQIARGMDAIYRARFTHRDLATRNCVISSEFIVKVSYPALCKDKYSREYHKHRNQLLPVRWLAPECIQEDEYTTKSDIFAYGVVVWELFNQATKLPHEHLTNEQLLQRAQDNTLEWSVAEGTPTSLKDILLTCWSANPKERPSFSQLGAALSKAMQAAEK</sequence>
<dbReference type="EMBL" id="CP012524">
    <property type="protein sequence ID" value="ALC42220.1"/>
    <property type="molecule type" value="Genomic_DNA"/>
</dbReference>
<dbReference type="GO" id="GO:0005524">
    <property type="term" value="F:ATP binding"/>
    <property type="evidence" value="ECO:0007669"/>
    <property type="project" value="InterPro"/>
</dbReference>